<proteinExistence type="predicted"/>
<reference evidence="1" key="1">
    <citation type="journal article" date="2015" name="Nature">
        <title>Complex archaea that bridge the gap between prokaryotes and eukaryotes.</title>
        <authorList>
            <person name="Spang A."/>
            <person name="Saw J.H."/>
            <person name="Jorgensen S.L."/>
            <person name="Zaremba-Niedzwiedzka K."/>
            <person name="Martijn J."/>
            <person name="Lind A.E."/>
            <person name="van Eijk R."/>
            <person name="Schleper C."/>
            <person name="Guy L."/>
            <person name="Ettema T.J."/>
        </authorList>
    </citation>
    <scope>NUCLEOTIDE SEQUENCE</scope>
</reference>
<comment type="caution">
    <text evidence="1">The sequence shown here is derived from an EMBL/GenBank/DDBJ whole genome shotgun (WGS) entry which is preliminary data.</text>
</comment>
<dbReference type="EMBL" id="LAZR01022831">
    <property type="protein sequence ID" value="KKL80512.1"/>
    <property type="molecule type" value="Genomic_DNA"/>
</dbReference>
<evidence type="ECO:0000313" key="1">
    <source>
        <dbReference type="EMBL" id="KKL80512.1"/>
    </source>
</evidence>
<sequence length="404" mass="43905">MSNTLLTPTELTRETLRILHQKLNFIGTISRQYDDRFANSGAKIGDTLQIRLPNRYTVRTGRVIDVQDTTETKVDLVVSTQKGVDLEFTSVDLTMDIDNFAERYLEPAMSVLAANIESDAMGMYKNVWNEVSDEGATITLADVLNMGKKLTDDLTPVSRRTLNMNTQDNVDLVDALKGLFNDPAKISKQYRDGMVAADFVGFEKIYQNTMWPNHATGSDDGTGDHLVSSASQTGASINHGSEGTGTFNEGDIITFAGCNRVHPETKVDTGKLHRFVVTADMTASATSVKISPAISTSGADQNCAASPTNAGAINKQESDDATAIGVSATYGITMAYHKDAFAFATADLVMPKGVDFAAREVFDGISLRIIRAYDINNDNFPCRIDVLYGFKATRPELACRGGFN</sequence>
<dbReference type="Pfam" id="PF11651">
    <property type="entry name" value="P22_CoatProtein"/>
    <property type="match status" value="1"/>
</dbReference>
<accession>A0A0F9HZC9</accession>
<gene>
    <name evidence="1" type="ORF">LCGC14_2004020</name>
</gene>
<name>A0A0F9HZC9_9ZZZZ</name>
<dbReference type="Gene3D" id="2.40.30.240">
    <property type="match status" value="1"/>
</dbReference>
<protein>
    <submittedName>
        <fullName evidence="1">Uncharacterized protein</fullName>
    </submittedName>
</protein>
<dbReference type="InterPro" id="IPR024659">
    <property type="entry name" value="Phage_coat_Gp5"/>
</dbReference>
<dbReference type="AlphaFoldDB" id="A0A0F9HZC9"/>
<organism evidence="1">
    <name type="scientific">marine sediment metagenome</name>
    <dbReference type="NCBI Taxonomy" id="412755"/>
    <lineage>
        <taxon>unclassified sequences</taxon>
        <taxon>metagenomes</taxon>
        <taxon>ecological metagenomes</taxon>
    </lineage>
</organism>